<dbReference type="OrthoDB" id="3232131at2"/>
<evidence type="ECO:0000313" key="5">
    <source>
        <dbReference type="EMBL" id="RZQ60836.1"/>
    </source>
</evidence>
<dbReference type="Pfam" id="PF01022">
    <property type="entry name" value="HTH_5"/>
    <property type="match status" value="1"/>
</dbReference>
<dbReference type="InterPro" id="IPR036388">
    <property type="entry name" value="WH-like_DNA-bd_sf"/>
</dbReference>
<dbReference type="PROSITE" id="PS50987">
    <property type="entry name" value="HTH_ARSR_2"/>
    <property type="match status" value="1"/>
</dbReference>
<evidence type="ECO:0000259" key="4">
    <source>
        <dbReference type="PROSITE" id="PS50987"/>
    </source>
</evidence>
<dbReference type="Gene3D" id="1.10.10.10">
    <property type="entry name" value="Winged helix-like DNA-binding domain superfamily/Winged helix DNA-binding domain"/>
    <property type="match status" value="1"/>
</dbReference>
<dbReference type="PANTHER" id="PTHR33154:SF18">
    <property type="entry name" value="ARSENICAL RESISTANCE OPERON REPRESSOR"/>
    <property type="match status" value="1"/>
</dbReference>
<protein>
    <submittedName>
        <fullName evidence="5">Transcriptional regulator</fullName>
    </submittedName>
</protein>
<evidence type="ECO:0000256" key="3">
    <source>
        <dbReference type="ARBA" id="ARBA00023163"/>
    </source>
</evidence>
<dbReference type="PANTHER" id="PTHR33154">
    <property type="entry name" value="TRANSCRIPTIONAL REGULATOR, ARSR FAMILY"/>
    <property type="match status" value="1"/>
</dbReference>
<keyword evidence="1" id="KW-0805">Transcription regulation</keyword>
<dbReference type="Proteomes" id="UP000292003">
    <property type="component" value="Unassembled WGS sequence"/>
</dbReference>
<dbReference type="SUPFAM" id="SSF46785">
    <property type="entry name" value="Winged helix' DNA-binding domain"/>
    <property type="match status" value="1"/>
</dbReference>
<dbReference type="SMART" id="SM00418">
    <property type="entry name" value="HTH_ARSR"/>
    <property type="match status" value="1"/>
</dbReference>
<evidence type="ECO:0000256" key="2">
    <source>
        <dbReference type="ARBA" id="ARBA00023125"/>
    </source>
</evidence>
<keyword evidence="2" id="KW-0238">DNA-binding</keyword>
<dbReference type="InterPro" id="IPR011991">
    <property type="entry name" value="ArsR-like_HTH"/>
</dbReference>
<sequence>MPLLAPVTTAFRGMNPPKHHGLLIYSARYHRILMDGNGTEERLEALGRALNCRFRLVMLQVLAEGETCVSDLVRRSGTTQPNVSNHLAVLRAADLVTAERHGRLVRYRLASPEVADLVRSLTALVDRSGTGT</sequence>
<proteinExistence type="predicted"/>
<organism evidence="5 6">
    <name type="scientific">Amycolatopsis suaedae</name>
    <dbReference type="NCBI Taxonomy" id="2510978"/>
    <lineage>
        <taxon>Bacteria</taxon>
        <taxon>Bacillati</taxon>
        <taxon>Actinomycetota</taxon>
        <taxon>Actinomycetes</taxon>
        <taxon>Pseudonocardiales</taxon>
        <taxon>Pseudonocardiaceae</taxon>
        <taxon>Amycolatopsis</taxon>
    </lineage>
</organism>
<dbReference type="InterPro" id="IPR036390">
    <property type="entry name" value="WH_DNA-bd_sf"/>
</dbReference>
<keyword evidence="3" id="KW-0804">Transcription</keyword>
<dbReference type="EMBL" id="SFCC01000015">
    <property type="protein sequence ID" value="RZQ60836.1"/>
    <property type="molecule type" value="Genomic_DNA"/>
</dbReference>
<comment type="caution">
    <text evidence="5">The sequence shown here is derived from an EMBL/GenBank/DDBJ whole genome shotgun (WGS) entry which is preliminary data.</text>
</comment>
<gene>
    <name evidence="5" type="ORF">EWH70_27425</name>
</gene>
<reference evidence="5 6" key="1">
    <citation type="submission" date="2019-02" db="EMBL/GenBank/DDBJ databases">
        <title>Draft genome sequence of Amycolatopsis sp. 8-3EHSu isolated from roots of Suaeda maritima.</title>
        <authorList>
            <person name="Duangmal K."/>
            <person name="Chantavorakit T."/>
        </authorList>
    </citation>
    <scope>NUCLEOTIDE SEQUENCE [LARGE SCALE GENOMIC DNA]</scope>
    <source>
        <strain evidence="5 6">8-3EHSu</strain>
    </source>
</reference>
<name>A0A4Q7J2P7_9PSEU</name>
<dbReference type="InterPro" id="IPR001845">
    <property type="entry name" value="HTH_ArsR_DNA-bd_dom"/>
</dbReference>
<dbReference type="GO" id="GO:0003677">
    <property type="term" value="F:DNA binding"/>
    <property type="evidence" value="ECO:0007669"/>
    <property type="project" value="UniProtKB-KW"/>
</dbReference>
<dbReference type="GO" id="GO:0003700">
    <property type="term" value="F:DNA-binding transcription factor activity"/>
    <property type="evidence" value="ECO:0007669"/>
    <property type="project" value="InterPro"/>
</dbReference>
<dbReference type="PRINTS" id="PR00778">
    <property type="entry name" value="HTHARSR"/>
</dbReference>
<feature type="domain" description="HTH arsR-type" evidence="4">
    <location>
        <begin position="35"/>
        <end position="129"/>
    </location>
</feature>
<dbReference type="InterPro" id="IPR051081">
    <property type="entry name" value="HTH_MetalResp_TranReg"/>
</dbReference>
<dbReference type="CDD" id="cd00090">
    <property type="entry name" value="HTH_ARSR"/>
    <property type="match status" value="1"/>
</dbReference>
<evidence type="ECO:0000256" key="1">
    <source>
        <dbReference type="ARBA" id="ARBA00023015"/>
    </source>
</evidence>
<accession>A0A4Q7J2P7</accession>
<keyword evidence="6" id="KW-1185">Reference proteome</keyword>
<dbReference type="AlphaFoldDB" id="A0A4Q7J2P7"/>
<dbReference type="NCBIfam" id="NF033788">
    <property type="entry name" value="HTH_metalloreg"/>
    <property type="match status" value="1"/>
</dbReference>
<evidence type="ECO:0000313" key="6">
    <source>
        <dbReference type="Proteomes" id="UP000292003"/>
    </source>
</evidence>